<dbReference type="SUPFAM" id="SSF53254">
    <property type="entry name" value="Phosphoglycerate mutase-like"/>
    <property type="match status" value="1"/>
</dbReference>
<dbReference type="RefSeq" id="WP_141134356.1">
    <property type="nucleotide sequence ID" value="NZ_FZPF01000007.1"/>
</dbReference>
<reference evidence="2 3" key="1">
    <citation type="submission" date="2015-02" db="EMBL/GenBank/DDBJ databases">
        <title>Genome Sequence of Jannaschia aquimarina DSM28248, a member of the Roseobacter clade.</title>
        <authorList>
            <person name="Voget S."/>
            <person name="Daniel R."/>
        </authorList>
    </citation>
    <scope>NUCLEOTIDE SEQUENCE [LARGE SCALE GENOMIC DNA]</scope>
    <source>
        <strain evidence="2 3">GSW-M26</strain>
    </source>
</reference>
<evidence type="ECO:0000313" key="2">
    <source>
        <dbReference type="EMBL" id="KIT17333.1"/>
    </source>
</evidence>
<dbReference type="AlphaFoldDB" id="A0A0D1DBK5"/>
<gene>
    <name evidence="2" type="ORF">jaqu_10650</name>
</gene>
<dbReference type="OrthoDB" id="2237472at2"/>
<name>A0A0D1DBK5_9RHOB</name>
<evidence type="ECO:0000256" key="1">
    <source>
        <dbReference type="SAM" id="SignalP"/>
    </source>
</evidence>
<protein>
    <recommendedName>
        <fullName evidence="4">Histidine phosphatase superfamily (Branch 1)</fullName>
    </recommendedName>
</protein>
<dbReference type="EMBL" id="JYFE01000020">
    <property type="protein sequence ID" value="KIT17333.1"/>
    <property type="molecule type" value="Genomic_DNA"/>
</dbReference>
<sequence length="267" mass="29042">MRAAARAMALCVASLSWTGLAAAEEAKASGKADWKGEVAPVGGFTGQMSMVMENEVPAEMAVTEVIRFEPWQLLGELFRDDLVFVMRAGPSDWDAAEDPLSDPQDCAAQRPLTEVGTDEMRQLGALLIVNELRPGRVMVSERCRAQMTYAALERGMLDYDVNALDGMVSDLDARLTLAEGEAGGAALRDVVLEWDGGAGQGPLLVITHFPNVEAMTRFRIYEGAMLIVDPKRDGRMLGYLRLGSAEPDPIRYPDHVVRVEARADTAD</sequence>
<comment type="caution">
    <text evidence="2">The sequence shown here is derived from an EMBL/GenBank/DDBJ whole genome shotgun (WGS) entry which is preliminary data.</text>
</comment>
<evidence type="ECO:0000313" key="3">
    <source>
        <dbReference type="Proteomes" id="UP000032232"/>
    </source>
</evidence>
<accession>A0A0D1DBK5</accession>
<dbReference type="Proteomes" id="UP000032232">
    <property type="component" value="Unassembled WGS sequence"/>
</dbReference>
<evidence type="ECO:0008006" key="4">
    <source>
        <dbReference type="Google" id="ProtNLM"/>
    </source>
</evidence>
<dbReference type="Gene3D" id="3.40.50.1240">
    <property type="entry name" value="Phosphoglycerate mutase-like"/>
    <property type="match status" value="1"/>
</dbReference>
<dbReference type="PATRIC" id="fig|935700.4.peg.1110"/>
<feature type="signal peptide" evidence="1">
    <location>
        <begin position="1"/>
        <end position="23"/>
    </location>
</feature>
<dbReference type="InterPro" id="IPR029033">
    <property type="entry name" value="His_PPase_superfam"/>
</dbReference>
<feature type="chain" id="PRO_5002229048" description="Histidine phosphatase superfamily (Branch 1)" evidence="1">
    <location>
        <begin position="24"/>
        <end position="267"/>
    </location>
</feature>
<dbReference type="STRING" id="935700.jaqu_10650"/>
<organism evidence="2 3">
    <name type="scientific">Jannaschia aquimarina</name>
    <dbReference type="NCBI Taxonomy" id="935700"/>
    <lineage>
        <taxon>Bacteria</taxon>
        <taxon>Pseudomonadati</taxon>
        <taxon>Pseudomonadota</taxon>
        <taxon>Alphaproteobacteria</taxon>
        <taxon>Rhodobacterales</taxon>
        <taxon>Roseobacteraceae</taxon>
        <taxon>Jannaschia</taxon>
    </lineage>
</organism>
<keyword evidence="3" id="KW-1185">Reference proteome</keyword>
<keyword evidence="1" id="KW-0732">Signal</keyword>
<proteinExistence type="predicted"/>